<name>A0ABR1VG88_9PEZI</name>
<accession>A0ABR1VG88</accession>
<sequence>MAPLIVEDEILNGTTEVAHRPEEGTNGPPEKAPSVAATSNGHVHAEEHHRRCCCCCQRRSKESVKKEAEEKPQAPKDSKTEEQKVYEKKDKTNGDNEQSKEPQDEAMKCEIKHLDRKFDDKDEAFFAERKDEIEKPEQKDWWRLYAICIVRHFSYADTAIDTRLYVNRAPLRQLVYDVIGNYPCESIDVKEVQISAPYYCLFHYRQELEAVGVSRFENAGDDESLGQLTILLNWIKKHFELEIAAHERCVANQVKAIAFENLWTLFRPGTLVLAKMLNSPRGFRVRDHWDDDDYNDEGRAGLVLRAEFIDFDGDGLGTRELELFLPKYTGNRELSELVTMPLNLMDDAAATRELLLKRGRTMESYTGQHFLQYNGVGLKHERHGIQRIHVSGRVMIDCKTFHKERPNDAFTVEELSPQDEKEAERRAEKRAMRGYVADTTTMDEKEAPEQRPLSDKEAIIATSLVRGYAFTNKEFLEFSVENLSEIVWNIRCFDELVLEAGTKRTVQALVSMHSTRQSNFDDIVKGKGKACHLDRELARIMRMTSAWRAVLLIDEADVFLEQRSPHNMHRNAMVSVFLRLLEYFSGILFLTTNRVKFFDEAFKSRIHIPIRYTNLSQESRLQIWRNFLARIARSEGDEGSDEAAKPLVSEKELATLAEHDLNGRQIKNVIKAAESLAAFEGKPLNMEQLQEVTKIQARFEADLARHGDIDYTAPGASRKDAEHQQMFI</sequence>
<proteinExistence type="predicted"/>
<feature type="domain" description="AAA+ ATPase lid" evidence="4">
    <location>
        <begin position="615"/>
        <end position="692"/>
    </location>
</feature>
<keyword evidence="5" id="KW-0378">Hydrolase</keyword>
<dbReference type="Gene3D" id="3.40.50.300">
    <property type="entry name" value="P-loop containing nucleotide triphosphate hydrolases"/>
    <property type="match status" value="1"/>
</dbReference>
<dbReference type="Pfam" id="PF00004">
    <property type="entry name" value="AAA"/>
    <property type="match status" value="1"/>
</dbReference>
<comment type="caution">
    <text evidence="5">The sequence shown here is derived from an EMBL/GenBank/DDBJ whole genome shotgun (WGS) entry which is preliminary data.</text>
</comment>
<feature type="region of interest" description="Disordered" evidence="1">
    <location>
        <begin position="59"/>
        <end position="106"/>
    </location>
</feature>
<evidence type="ECO:0000259" key="3">
    <source>
        <dbReference type="Pfam" id="PF22942"/>
    </source>
</evidence>
<dbReference type="InterPro" id="IPR003959">
    <property type="entry name" value="ATPase_AAA_core"/>
</dbReference>
<evidence type="ECO:0000259" key="4">
    <source>
        <dbReference type="Pfam" id="PF23232"/>
    </source>
</evidence>
<organism evidence="5 6">
    <name type="scientific">Apiospora phragmitis</name>
    <dbReference type="NCBI Taxonomy" id="2905665"/>
    <lineage>
        <taxon>Eukaryota</taxon>
        <taxon>Fungi</taxon>
        <taxon>Dikarya</taxon>
        <taxon>Ascomycota</taxon>
        <taxon>Pezizomycotina</taxon>
        <taxon>Sordariomycetes</taxon>
        <taxon>Xylariomycetidae</taxon>
        <taxon>Amphisphaeriales</taxon>
        <taxon>Apiosporaceae</taxon>
        <taxon>Apiospora</taxon>
    </lineage>
</organism>
<dbReference type="Pfam" id="PF22942">
    <property type="entry name" value="DUF7025"/>
    <property type="match status" value="1"/>
</dbReference>
<feature type="domain" description="DUF7025" evidence="3">
    <location>
        <begin position="255"/>
        <end position="344"/>
    </location>
</feature>
<dbReference type="SUPFAM" id="SSF52540">
    <property type="entry name" value="P-loop containing nucleoside triphosphate hydrolases"/>
    <property type="match status" value="1"/>
</dbReference>
<reference evidence="5 6" key="1">
    <citation type="submission" date="2023-01" db="EMBL/GenBank/DDBJ databases">
        <title>Analysis of 21 Apiospora genomes using comparative genomics revels a genus with tremendous synthesis potential of carbohydrate active enzymes and secondary metabolites.</title>
        <authorList>
            <person name="Sorensen T."/>
        </authorList>
    </citation>
    <scope>NUCLEOTIDE SEQUENCE [LARGE SCALE GENOMIC DNA]</scope>
    <source>
        <strain evidence="5 6">CBS 135458</strain>
    </source>
</reference>
<dbReference type="Proteomes" id="UP001480595">
    <property type="component" value="Unassembled WGS sequence"/>
</dbReference>
<feature type="region of interest" description="Disordered" evidence="1">
    <location>
        <begin position="1"/>
        <end position="43"/>
    </location>
</feature>
<dbReference type="InterPro" id="IPR027417">
    <property type="entry name" value="P-loop_NTPase"/>
</dbReference>
<keyword evidence="6" id="KW-1185">Reference proteome</keyword>
<dbReference type="InterPro" id="IPR056599">
    <property type="entry name" value="AAA_lid_fung"/>
</dbReference>
<protein>
    <submittedName>
        <fullName evidence="5">P-loop containing nucleoside triphosphate hydrolase protein</fullName>
    </submittedName>
</protein>
<gene>
    <name evidence="5" type="ORF">PG994_006523</name>
</gene>
<dbReference type="RefSeq" id="XP_066717201.1">
    <property type="nucleotide sequence ID" value="XM_066857932.1"/>
</dbReference>
<evidence type="ECO:0000256" key="1">
    <source>
        <dbReference type="SAM" id="MobiDB-lite"/>
    </source>
</evidence>
<dbReference type="Pfam" id="PF23232">
    <property type="entry name" value="AAA_lid_13"/>
    <property type="match status" value="1"/>
</dbReference>
<evidence type="ECO:0000259" key="2">
    <source>
        <dbReference type="Pfam" id="PF00004"/>
    </source>
</evidence>
<dbReference type="PANTHER" id="PTHR46411">
    <property type="entry name" value="FAMILY ATPASE, PUTATIVE-RELATED"/>
    <property type="match status" value="1"/>
</dbReference>
<dbReference type="GeneID" id="92090995"/>
<dbReference type="PANTHER" id="PTHR46411:SF2">
    <property type="entry name" value="AAA+ ATPASE DOMAIN-CONTAINING PROTEIN"/>
    <property type="match status" value="1"/>
</dbReference>
<evidence type="ECO:0000313" key="6">
    <source>
        <dbReference type="Proteomes" id="UP001480595"/>
    </source>
</evidence>
<evidence type="ECO:0000313" key="5">
    <source>
        <dbReference type="EMBL" id="KAK8069907.1"/>
    </source>
</evidence>
<feature type="compositionally biased region" description="Acidic residues" evidence="1">
    <location>
        <begin position="1"/>
        <end position="10"/>
    </location>
</feature>
<dbReference type="GO" id="GO:0016787">
    <property type="term" value="F:hydrolase activity"/>
    <property type="evidence" value="ECO:0007669"/>
    <property type="project" value="UniProtKB-KW"/>
</dbReference>
<dbReference type="InterPro" id="IPR054289">
    <property type="entry name" value="DUF7025"/>
</dbReference>
<feature type="domain" description="ATPase AAA-type core" evidence="2">
    <location>
        <begin position="539"/>
        <end position="609"/>
    </location>
</feature>
<dbReference type="EMBL" id="JAQQWL010000006">
    <property type="protein sequence ID" value="KAK8069907.1"/>
    <property type="molecule type" value="Genomic_DNA"/>
</dbReference>